<keyword evidence="8" id="KW-1185">Reference proteome</keyword>
<comment type="caution">
    <text evidence="7">The sequence shown here is derived from an EMBL/GenBank/DDBJ whole genome shotgun (WGS) entry which is preliminary data.</text>
</comment>
<dbReference type="GO" id="GO:0005634">
    <property type="term" value="C:nucleus"/>
    <property type="evidence" value="ECO:0007669"/>
    <property type="project" value="TreeGrafter"/>
</dbReference>
<dbReference type="SUPFAM" id="SSF144232">
    <property type="entry name" value="HIT/MYND zinc finger-like"/>
    <property type="match status" value="1"/>
</dbReference>
<dbReference type="Gene3D" id="3.30.60.190">
    <property type="match status" value="1"/>
</dbReference>
<evidence type="ECO:0000256" key="1">
    <source>
        <dbReference type="ARBA" id="ARBA00022723"/>
    </source>
</evidence>
<dbReference type="GO" id="GO:0048254">
    <property type="term" value="P:snoRNA localization"/>
    <property type="evidence" value="ECO:0007669"/>
    <property type="project" value="TreeGrafter"/>
</dbReference>
<feature type="domain" description="HIT-type" evidence="6">
    <location>
        <begin position="63"/>
        <end position="96"/>
    </location>
</feature>
<evidence type="ECO:0000313" key="8">
    <source>
        <dbReference type="Proteomes" id="UP000813444"/>
    </source>
</evidence>
<dbReference type="OrthoDB" id="18412at2759"/>
<keyword evidence="2 4" id="KW-0863">Zinc-finger</keyword>
<organism evidence="7 8">
    <name type="scientific">Stachybotrys elegans</name>
    <dbReference type="NCBI Taxonomy" id="80388"/>
    <lineage>
        <taxon>Eukaryota</taxon>
        <taxon>Fungi</taxon>
        <taxon>Dikarya</taxon>
        <taxon>Ascomycota</taxon>
        <taxon>Pezizomycotina</taxon>
        <taxon>Sordariomycetes</taxon>
        <taxon>Hypocreomycetidae</taxon>
        <taxon>Hypocreales</taxon>
        <taxon>Stachybotryaceae</taxon>
        <taxon>Stachybotrys</taxon>
    </lineage>
</organism>
<evidence type="ECO:0000256" key="2">
    <source>
        <dbReference type="ARBA" id="ARBA00022771"/>
    </source>
</evidence>
<evidence type="ECO:0000256" key="3">
    <source>
        <dbReference type="ARBA" id="ARBA00022833"/>
    </source>
</evidence>
<dbReference type="GO" id="GO:0070761">
    <property type="term" value="C:pre-snoRNP complex"/>
    <property type="evidence" value="ECO:0007669"/>
    <property type="project" value="TreeGrafter"/>
</dbReference>
<dbReference type="GO" id="GO:0000492">
    <property type="term" value="P:box C/D snoRNP assembly"/>
    <property type="evidence" value="ECO:0007669"/>
    <property type="project" value="TreeGrafter"/>
</dbReference>
<dbReference type="EMBL" id="JAGPNK010000005">
    <property type="protein sequence ID" value="KAH7321038.1"/>
    <property type="molecule type" value="Genomic_DNA"/>
</dbReference>
<protein>
    <recommendedName>
        <fullName evidence="6">HIT-type domain-containing protein</fullName>
    </recommendedName>
</protein>
<feature type="region of interest" description="Disordered" evidence="5">
    <location>
        <begin position="92"/>
        <end position="125"/>
    </location>
</feature>
<proteinExistence type="predicted"/>
<keyword evidence="1" id="KW-0479">Metal-binding</keyword>
<dbReference type="PANTHER" id="PTHR13483:SF11">
    <property type="entry name" value="ZINC FINGER HIT DOMAIN-CONTAINING PROTEIN 3"/>
    <property type="match status" value="1"/>
</dbReference>
<evidence type="ECO:0000259" key="6">
    <source>
        <dbReference type="PROSITE" id="PS51083"/>
    </source>
</evidence>
<feature type="region of interest" description="Disordered" evidence="5">
    <location>
        <begin position="1"/>
        <end position="63"/>
    </location>
</feature>
<feature type="compositionally biased region" description="Pro residues" evidence="5">
    <location>
        <begin position="13"/>
        <end position="22"/>
    </location>
</feature>
<evidence type="ECO:0000313" key="7">
    <source>
        <dbReference type="EMBL" id="KAH7321038.1"/>
    </source>
</evidence>
<reference evidence="7" key="1">
    <citation type="journal article" date="2021" name="Nat. Commun.">
        <title>Genetic determinants of endophytism in the Arabidopsis root mycobiome.</title>
        <authorList>
            <person name="Mesny F."/>
            <person name="Miyauchi S."/>
            <person name="Thiergart T."/>
            <person name="Pickel B."/>
            <person name="Atanasova L."/>
            <person name="Karlsson M."/>
            <person name="Huettel B."/>
            <person name="Barry K.W."/>
            <person name="Haridas S."/>
            <person name="Chen C."/>
            <person name="Bauer D."/>
            <person name="Andreopoulos W."/>
            <person name="Pangilinan J."/>
            <person name="LaButti K."/>
            <person name="Riley R."/>
            <person name="Lipzen A."/>
            <person name="Clum A."/>
            <person name="Drula E."/>
            <person name="Henrissat B."/>
            <person name="Kohler A."/>
            <person name="Grigoriev I.V."/>
            <person name="Martin F.M."/>
            <person name="Hacquard S."/>
        </authorList>
    </citation>
    <scope>NUCLEOTIDE SEQUENCE</scope>
    <source>
        <strain evidence="7">MPI-CAGE-CH-0235</strain>
    </source>
</reference>
<dbReference type="AlphaFoldDB" id="A0A8K0WTX4"/>
<dbReference type="GO" id="GO:0008270">
    <property type="term" value="F:zinc ion binding"/>
    <property type="evidence" value="ECO:0007669"/>
    <property type="project" value="UniProtKB-UniRule"/>
</dbReference>
<feature type="compositionally biased region" description="Basic and acidic residues" evidence="5">
    <location>
        <begin position="32"/>
        <end position="49"/>
    </location>
</feature>
<keyword evidence="3" id="KW-0862">Zinc</keyword>
<name>A0A8K0WTX4_9HYPO</name>
<dbReference type="InterPro" id="IPR051639">
    <property type="entry name" value="BCD1"/>
</dbReference>
<dbReference type="PANTHER" id="PTHR13483">
    <property type="entry name" value="BOX C_D SNORNA PROTEIN 1-RELATED"/>
    <property type="match status" value="1"/>
</dbReference>
<dbReference type="Pfam" id="PF04438">
    <property type="entry name" value="zf-HIT"/>
    <property type="match status" value="1"/>
</dbReference>
<dbReference type="InterPro" id="IPR007529">
    <property type="entry name" value="Znf_HIT"/>
</dbReference>
<dbReference type="GO" id="GO:0000463">
    <property type="term" value="P:maturation of LSU-rRNA from tricistronic rRNA transcript (SSU-rRNA, 5.8S rRNA, LSU-rRNA)"/>
    <property type="evidence" value="ECO:0007669"/>
    <property type="project" value="TreeGrafter"/>
</dbReference>
<evidence type="ECO:0000256" key="5">
    <source>
        <dbReference type="SAM" id="MobiDB-lite"/>
    </source>
</evidence>
<sequence length="251" mass="27760">MATQETTHDAPASTPPPAPQPVENPENGQAESSKDELADGPPDRAKEEAPAASALDNRQEPVCGVCNTNPPKYKCPRCYLPYCSVACNRTHRENHPPDPEPEAVAQPLPAPEAPKLPVDEAPDPKNPFRALDSSDKLRHLFTKYPSLPDQLLRIHAATLPPSESKPAIPASLMKGISKKAQWNHDVGLRRGKEALRRARKAHGQEGAAIREYTELILHIMNGKEDLTRMLQQKVAEEDTRLIERLLAEEKR</sequence>
<dbReference type="Proteomes" id="UP000813444">
    <property type="component" value="Unassembled WGS sequence"/>
</dbReference>
<dbReference type="CDD" id="cd23024">
    <property type="entry name" value="zf-HIT_ZNHIT2-3"/>
    <property type="match status" value="1"/>
</dbReference>
<accession>A0A8K0WTX4</accession>
<dbReference type="PROSITE" id="PS51083">
    <property type="entry name" value="ZF_HIT"/>
    <property type="match status" value="1"/>
</dbReference>
<gene>
    <name evidence="7" type="ORF">B0I35DRAFT_477564</name>
</gene>
<evidence type="ECO:0000256" key="4">
    <source>
        <dbReference type="PROSITE-ProRule" id="PRU00453"/>
    </source>
</evidence>